<keyword evidence="2" id="KW-1185">Reference proteome</keyword>
<dbReference type="Ensembl" id="ENSECRT00000008004.1">
    <property type="protein sequence ID" value="ENSECRP00000007879.1"/>
    <property type="gene ID" value="ENSECRG00000005254.1"/>
</dbReference>
<dbReference type="AlphaFoldDB" id="A0A8C4RW98"/>
<organism evidence="1 2">
    <name type="scientific">Erpetoichthys calabaricus</name>
    <name type="common">Rope fish</name>
    <name type="synonym">Calamoichthys calabaricus</name>
    <dbReference type="NCBI Taxonomy" id="27687"/>
    <lineage>
        <taxon>Eukaryota</taxon>
        <taxon>Metazoa</taxon>
        <taxon>Chordata</taxon>
        <taxon>Craniata</taxon>
        <taxon>Vertebrata</taxon>
        <taxon>Euteleostomi</taxon>
        <taxon>Actinopterygii</taxon>
        <taxon>Polypteriformes</taxon>
        <taxon>Polypteridae</taxon>
        <taxon>Erpetoichthys</taxon>
    </lineage>
</organism>
<reference evidence="1" key="1">
    <citation type="submission" date="2021-06" db="EMBL/GenBank/DDBJ databases">
        <authorList>
            <consortium name="Wellcome Sanger Institute Data Sharing"/>
        </authorList>
    </citation>
    <scope>NUCLEOTIDE SEQUENCE [LARGE SCALE GENOMIC DNA]</scope>
</reference>
<accession>A0A8C4RW98</accession>
<proteinExistence type="predicted"/>
<reference evidence="1" key="2">
    <citation type="submission" date="2025-08" db="UniProtKB">
        <authorList>
            <consortium name="Ensembl"/>
        </authorList>
    </citation>
    <scope>IDENTIFICATION</scope>
</reference>
<reference evidence="1" key="3">
    <citation type="submission" date="2025-09" db="UniProtKB">
        <authorList>
            <consortium name="Ensembl"/>
        </authorList>
    </citation>
    <scope>IDENTIFICATION</scope>
</reference>
<sequence>RRKVGRFSETFGKFIHWSDSASYLSQHVKTCNAGWWTFTRILIPYHLAKRPFAILELKHRPFPGRIFETVEIIPPLPEGECHL</sequence>
<protein>
    <submittedName>
        <fullName evidence="1">Uncharacterized protein</fullName>
    </submittedName>
</protein>
<name>A0A8C4RW98_ERPCA</name>
<dbReference type="Proteomes" id="UP000694620">
    <property type="component" value="Chromosome 9"/>
</dbReference>
<evidence type="ECO:0000313" key="1">
    <source>
        <dbReference type="Ensembl" id="ENSECRP00000007879.1"/>
    </source>
</evidence>
<evidence type="ECO:0000313" key="2">
    <source>
        <dbReference type="Proteomes" id="UP000694620"/>
    </source>
</evidence>